<proteinExistence type="predicted"/>
<accession>A0ACB8Z723</accession>
<dbReference type="EMBL" id="CM042057">
    <property type="protein sequence ID" value="KAI3693161.1"/>
    <property type="molecule type" value="Genomic_DNA"/>
</dbReference>
<gene>
    <name evidence="1" type="ORF">L6452_32992</name>
</gene>
<keyword evidence="2" id="KW-1185">Reference proteome</keyword>
<sequence length="409" mass="45517">MLTTIKLDEVKPNSDYVLKITRFLEYSADERSFFSRHSVDEDMTIIEPSDVEVDEDREEEEEGEEEEENTEEEMASKKTFDLFFPLFCIVNLLTFLLFSGRSPAKPSTAAARRATQLELARKGREKGKATSIIGSGLPKKTRMTVPREPSSKGGDASKVATPEKTKTFEDVIVAIPISVVPPVVIVQDVSDATQVSSGTEQMTPTAASIPSSADKGKGPVEVTTVKFTLPSDFMADNVLDRANIFPHLGKYHLPTFRECFQGMSVDDIGSNVAGLTFMALQIALNHYAQMEKVRRLVPKALEKEKAALEREQAALAREKVAATRVESLSARLNDVLQVLEVARRKRSKLQTRLHQSCELLAGSRAELEKTQGSLTEKEKEVKDLKAREAELEAKVEELKEELMYVEAFT</sequence>
<evidence type="ECO:0000313" key="2">
    <source>
        <dbReference type="Proteomes" id="UP001055879"/>
    </source>
</evidence>
<protein>
    <submittedName>
        <fullName evidence="1">Uncharacterized protein</fullName>
    </submittedName>
</protein>
<dbReference type="Proteomes" id="UP001055879">
    <property type="component" value="Linkage Group LG11"/>
</dbReference>
<reference evidence="2" key="1">
    <citation type="journal article" date="2022" name="Mol. Ecol. Resour.">
        <title>The genomes of chicory, endive, great burdock and yacon provide insights into Asteraceae palaeo-polyploidization history and plant inulin production.</title>
        <authorList>
            <person name="Fan W."/>
            <person name="Wang S."/>
            <person name="Wang H."/>
            <person name="Wang A."/>
            <person name="Jiang F."/>
            <person name="Liu H."/>
            <person name="Zhao H."/>
            <person name="Xu D."/>
            <person name="Zhang Y."/>
        </authorList>
    </citation>
    <scope>NUCLEOTIDE SEQUENCE [LARGE SCALE GENOMIC DNA]</scope>
    <source>
        <strain evidence="2">cv. Niubang</strain>
    </source>
</reference>
<reference evidence="1 2" key="2">
    <citation type="journal article" date="2022" name="Mol. Ecol. Resour.">
        <title>The genomes of chicory, endive, great burdock and yacon provide insights into Asteraceae paleo-polyploidization history and plant inulin production.</title>
        <authorList>
            <person name="Fan W."/>
            <person name="Wang S."/>
            <person name="Wang H."/>
            <person name="Wang A."/>
            <person name="Jiang F."/>
            <person name="Liu H."/>
            <person name="Zhao H."/>
            <person name="Xu D."/>
            <person name="Zhang Y."/>
        </authorList>
    </citation>
    <scope>NUCLEOTIDE SEQUENCE [LARGE SCALE GENOMIC DNA]</scope>
    <source>
        <strain evidence="2">cv. Niubang</strain>
    </source>
</reference>
<comment type="caution">
    <text evidence="1">The sequence shown here is derived from an EMBL/GenBank/DDBJ whole genome shotgun (WGS) entry which is preliminary data.</text>
</comment>
<organism evidence="1 2">
    <name type="scientific">Arctium lappa</name>
    <name type="common">Greater burdock</name>
    <name type="synonym">Lappa major</name>
    <dbReference type="NCBI Taxonomy" id="4217"/>
    <lineage>
        <taxon>Eukaryota</taxon>
        <taxon>Viridiplantae</taxon>
        <taxon>Streptophyta</taxon>
        <taxon>Embryophyta</taxon>
        <taxon>Tracheophyta</taxon>
        <taxon>Spermatophyta</taxon>
        <taxon>Magnoliopsida</taxon>
        <taxon>eudicotyledons</taxon>
        <taxon>Gunneridae</taxon>
        <taxon>Pentapetalae</taxon>
        <taxon>asterids</taxon>
        <taxon>campanulids</taxon>
        <taxon>Asterales</taxon>
        <taxon>Asteraceae</taxon>
        <taxon>Carduoideae</taxon>
        <taxon>Cardueae</taxon>
        <taxon>Arctiinae</taxon>
        <taxon>Arctium</taxon>
    </lineage>
</organism>
<evidence type="ECO:0000313" key="1">
    <source>
        <dbReference type="EMBL" id="KAI3693161.1"/>
    </source>
</evidence>
<name>A0ACB8Z723_ARCLA</name>